<evidence type="ECO:0000313" key="2">
    <source>
        <dbReference type="EnsemblPlants" id="Bo5g137590.1"/>
    </source>
</evidence>
<accession>A0A0D3CLH3</accession>
<sequence>MLIRTWESERTISDRTLDEEAVITAKRTARASPMRADETKERETLRGWILLSSSPENRPPMPQLPVRRSQAASTWHRTWPGDGWEMIGGEPCRLDMWLCSSASS</sequence>
<dbReference type="Gramene" id="Bo5g137590.1">
    <property type="protein sequence ID" value="Bo5g137590.1"/>
    <property type="gene ID" value="Bo5g137590"/>
</dbReference>
<protein>
    <submittedName>
        <fullName evidence="2">Uncharacterized protein</fullName>
    </submittedName>
</protein>
<name>A0A0D3CLH3_BRAOL</name>
<keyword evidence="3" id="KW-1185">Reference proteome</keyword>
<proteinExistence type="predicted"/>
<dbReference type="EnsemblPlants" id="Bo5g137590.1">
    <property type="protein sequence ID" value="Bo5g137590.1"/>
    <property type="gene ID" value="Bo5g137590"/>
</dbReference>
<dbReference type="HOGENOM" id="CLU_2253875_0_0_1"/>
<organism evidence="2 3">
    <name type="scientific">Brassica oleracea var. oleracea</name>
    <dbReference type="NCBI Taxonomy" id="109376"/>
    <lineage>
        <taxon>Eukaryota</taxon>
        <taxon>Viridiplantae</taxon>
        <taxon>Streptophyta</taxon>
        <taxon>Embryophyta</taxon>
        <taxon>Tracheophyta</taxon>
        <taxon>Spermatophyta</taxon>
        <taxon>Magnoliopsida</taxon>
        <taxon>eudicotyledons</taxon>
        <taxon>Gunneridae</taxon>
        <taxon>Pentapetalae</taxon>
        <taxon>rosids</taxon>
        <taxon>malvids</taxon>
        <taxon>Brassicales</taxon>
        <taxon>Brassicaceae</taxon>
        <taxon>Brassiceae</taxon>
        <taxon>Brassica</taxon>
    </lineage>
</organism>
<evidence type="ECO:0000256" key="1">
    <source>
        <dbReference type="SAM" id="MobiDB-lite"/>
    </source>
</evidence>
<dbReference type="Proteomes" id="UP000032141">
    <property type="component" value="Chromosome C5"/>
</dbReference>
<dbReference type="OMA" id="WEMIGGE"/>
<reference evidence="2 3" key="1">
    <citation type="journal article" date="2014" name="Genome Biol.">
        <title>Transcriptome and methylome profiling reveals relics of genome dominance in the mesopolyploid Brassica oleracea.</title>
        <authorList>
            <person name="Parkin I.A."/>
            <person name="Koh C."/>
            <person name="Tang H."/>
            <person name="Robinson S.J."/>
            <person name="Kagale S."/>
            <person name="Clarke W.E."/>
            <person name="Town C.D."/>
            <person name="Nixon J."/>
            <person name="Krishnakumar V."/>
            <person name="Bidwell S.L."/>
            <person name="Denoeud F."/>
            <person name="Belcram H."/>
            <person name="Links M.G."/>
            <person name="Just J."/>
            <person name="Clarke C."/>
            <person name="Bender T."/>
            <person name="Huebert T."/>
            <person name="Mason A.S."/>
            <person name="Pires J.C."/>
            <person name="Barker G."/>
            <person name="Moore J."/>
            <person name="Walley P.G."/>
            <person name="Manoli S."/>
            <person name="Batley J."/>
            <person name="Edwards D."/>
            <person name="Nelson M.N."/>
            <person name="Wang X."/>
            <person name="Paterson A.H."/>
            <person name="King G."/>
            <person name="Bancroft I."/>
            <person name="Chalhoub B."/>
            <person name="Sharpe A.G."/>
        </authorList>
    </citation>
    <scope>NUCLEOTIDE SEQUENCE</scope>
    <source>
        <strain evidence="2 3">cv. TO1000</strain>
    </source>
</reference>
<evidence type="ECO:0000313" key="3">
    <source>
        <dbReference type="Proteomes" id="UP000032141"/>
    </source>
</evidence>
<dbReference type="AlphaFoldDB" id="A0A0D3CLH3"/>
<reference evidence="2" key="2">
    <citation type="submission" date="2015-03" db="UniProtKB">
        <authorList>
            <consortium name="EnsemblPlants"/>
        </authorList>
    </citation>
    <scope>IDENTIFICATION</scope>
</reference>
<feature type="region of interest" description="Disordered" evidence="1">
    <location>
        <begin position="47"/>
        <end position="69"/>
    </location>
</feature>